<evidence type="ECO:0000313" key="3">
    <source>
        <dbReference type="Proteomes" id="UP001432209"/>
    </source>
</evidence>
<keyword evidence="3" id="KW-1185">Reference proteome</keyword>
<dbReference type="Proteomes" id="UP001432209">
    <property type="component" value="Chromosome"/>
</dbReference>
<protein>
    <recommendedName>
        <fullName evidence="4">HNH endonuclease</fullName>
    </recommendedName>
</protein>
<feature type="region of interest" description="Disordered" evidence="1">
    <location>
        <begin position="103"/>
        <end position="140"/>
    </location>
</feature>
<feature type="compositionally biased region" description="Low complexity" evidence="1">
    <location>
        <begin position="117"/>
        <end position="128"/>
    </location>
</feature>
<dbReference type="EMBL" id="CP109495">
    <property type="protein sequence ID" value="WUX51268.1"/>
    <property type="molecule type" value="Genomic_DNA"/>
</dbReference>
<organism evidence="2 3">
    <name type="scientific">Streptomyces niveus</name>
    <name type="common">Streptomyces spheroides</name>
    <dbReference type="NCBI Taxonomy" id="193462"/>
    <lineage>
        <taxon>Bacteria</taxon>
        <taxon>Bacillati</taxon>
        <taxon>Actinomycetota</taxon>
        <taxon>Actinomycetes</taxon>
        <taxon>Kitasatosporales</taxon>
        <taxon>Streptomycetaceae</taxon>
        <taxon>Streptomyces</taxon>
    </lineage>
</organism>
<evidence type="ECO:0008006" key="4">
    <source>
        <dbReference type="Google" id="ProtNLM"/>
    </source>
</evidence>
<evidence type="ECO:0000313" key="2">
    <source>
        <dbReference type="EMBL" id="WUX51268.1"/>
    </source>
</evidence>
<dbReference type="RefSeq" id="WP_147878788.1">
    <property type="nucleotide sequence ID" value="NZ_CP109495.1"/>
</dbReference>
<sequence>MPDHTSTEIAGRIEDLYGAPLADLEAHAQDHPPGMLAALLGSLNDLQFAERNIDFQMTRLRELTGPERVIGSFEAGHLLDCARRITESVAVRDAHSKATTAVLQSLHREPAPEDQAPAHTPVPAASPAVPAPAAPSALSR</sequence>
<evidence type="ECO:0000256" key="1">
    <source>
        <dbReference type="SAM" id="MobiDB-lite"/>
    </source>
</evidence>
<gene>
    <name evidence="2" type="ORF">OG442_06775</name>
</gene>
<name>A0ABZ1ZXS2_STRNV</name>
<reference evidence="2" key="1">
    <citation type="submission" date="2022-10" db="EMBL/GenBank/DDBJ databases">
        <title>The complete genomes of actinobacterial strains from the NBC collection.</title>
        <authorList>
            <person name="Joergensen T.S."/>
            <person name="Alvarez Arevalo M."/>
            <person name="Sterndorff E.B."/>
            <person name="Faurdal D."/>
            <person name="Vuksanovic O."/>
            <person name="Mourched A.-S."/>
            <person name="Charusanti P."/>
            <person name="Shaw S."/>
            <person name="Blin K."/>
            <person name="Weber T."/>
        </authorList>
    </citation>
    <scope>NUCLEOTIDE SEQUENCE</scope>
    <source>
        <strain evidence="2">NBC_01432</strain>
    </source>
</reference>
<proteinExistence type="predicted"/>
<accession>A0ABZ1ZXS2</accession>